<dbReference type="HOGENOM" id="CLU_089396_0_0_1"/>
<name>W6YCA0_COCC2</name>
<dbReference type="RefSeq" id="XP_007708601.1">
    <property type="nucleotide sequence ID" value="XM_007710411.1"/>
</dbReference>
<dbReference type="InterPro" id="IPR018858">
    <property type="entry name" value="DUF2458"/>
</dbReference>
<proteinExistence type="predicted"/>
<evidence type="ECO:0000313" key="2">
    <source>
        <dbReference type="EMBL" id="EUC37172.1"/>
    </source>
</evidence>
<dbReference type="eggNOG" id="ENOG502SASY">
    <property type="taxonomic scope" value="Eukaryota"/>
</dbReference>
<evidence type="ECO:0000256" key="1">
    <source>
        <dbReference type="SAM" id="MobiDB-lite"/>
    </source>
</evidence>
<keyword evidence="3" id="KW-1185">Reference proteome</keyword>
<dbReference type="EMBL" id="KI964554">
    <property type="protein sequence ID" value="EUC37172.1"/>
    <property type="molecule type" value="Genomic_DNA"/>
</dbReference>
<dbReference type="OrthoDB" id="5363415at2759"/>
<dbReference type="Pfam" id="PF10454">
    <property type="entry name" value="DUF2458"/>
    <property type="match status" value="1"/>
</dbReference>
<dbReference type="Proteomes" id="UP000053841">
    <property type="component" value="Unassembled WGS sequence"/>
</dbReference>
<dbReference type="AlphaFoldDB" id="W6YCA0"/>
<dbReference type="GeneID" id="19152167"/>
<feature type="region of interest" description="Disordered" evidence="1">
    <location>
        <begin position="1"/>
        <end position="90"/>
    </location>
</feature>
<dbReference type="KEGG" id="bze:COCCADRAFT_86499"/>
<sequence>MSQDGQQNPDLAAILATLASLPKPEAQPYQDQQAYEQNNSYQGYQDPQQHYQPEPIHQYQPPTDPRLAGRPPQHRQPPPKTQDRVSSPLIDPSTIIEWKQGLRCVSKIAAQNPDFAPAVRKLMKDQEANVKSWEAGRKKLIEEQKFQRENERTHRAALSLPGLLEGTALLRTPEREKEELDQYDAKVYRACKAMVDSQSSSLKVLGVPFFGVKPYLVQGASYDPLEVVDSQTVTPGGGKITNERLLELQRKMLNHLMELYGD</sequence>
<protein>
    <submittedName>
        <fullName evidence="2">Uncharacterized protein</fullName>
    </submittedName>
</protein>
<gene>
    <name evidence="2" type="ORF">COCCADRAFT_86499</name>
</gene>
<accession>W6YCA0</accession>
<reference evidence="2 3" key="1">
    <citation type="journal article" date="2013" name="PLoS Genet.">
        <title>Comparative genome structure, secondary metabolite, and effector coding capacity across Cochliobolus pathogens.</title>
        <authorList>
            <person name="Condon B.J."/>
            <person name="Leng Y."/>
            <person name="Wu D."/>
            <person name="Bushley K.E."/>
            <person name="Ohm R.A."/>
            <person name="Otillar R."/>
            <person name="Martin J."/>
            <person name="Schackwitz W."/>
            <person name="Grimwood J."/>
            <person name="MohdZainudin N."/>
            <person name="Xue C."/>
            <person name="Wang R."/>
            <person name="Manning V.A."/>
            <person name="Dhillon B."/>
            <person name="Tu Z.J."/>
            <person name="Steffenson B.J."/>
            <person name="Salamov A."/>
            <person name="Sun H."/>
            <person name="Lowry S."/>
            <person name="LaButti K."/>
            <person name="Han J."/>
            <person name="Copeland A."/>
            <person name="Lindquist E."/>
            <person name="Barry K."/>
            <person name="Schmutz J."/>
            <person name="Baker S.E."/>
            <person name="Ciuffetti L.M."/>
            <person name="Grigoriev I.V."/>
            <person name="Zhong S."/>
            <person name="Turgeon B.G."/>
        </authorList>
    </citation>
    <scope>NUCLEOTIDE SEQUENCE [LARGE SCALE GENOMIC DNA]</scope>
    <source>
        <strain evidence="2 3">26-R-13</strain>
    </source>
</reference>
<feature type="compositionally biased region" description="Polar residues" evidence="1">
    <location>
        <begin position="29"/>
        <end position="51"/>
    </location>
</feature>
<evidence type="ECO:0000313" key="3">
    <source>
        <dbReference type="Proteomes" id="UP000053841"/>
    </source>
</evidence>
<organism evidence="2 3">
    <name type="scientific">Cochliobolus carbonum (strain 26-R-13)</name>
    <name type="common">Maize leaf spot fungus</name>
    <name type="synonym">Bipolaris zeicola</name>
    <dbReference type="NCBI Taxonomy" id="930089"/>
    <lineage>
        <taxon>Eukaryota</taxon>
        <taxon>Fungi</taxon>
        <taxon>Dikarya</taxon>
        <taxon>Ascomycota</taxon>
        <taxon>Pezizomycotina</taxon>
        <taxon>Dothideomycetes</taxon>
        <taxon>Pleosporomycetidae</taxon>
        <taxon>Pleosporales</taxon>
        <taxon>Pleosporineae</taxon>
        <taxon>Pleosporaceae</taxon>
        <taxon>Bipolaris</taxon>
    </lineage>
</organism>